<comment type="caution">
    <text evidence="7">The sequence shown here is derived from an EMBL/GenBank/DDBJ whole genome shotgun (WGS) entry which is preliminary data.</text>
</comment>
<name>A0A4Q2R7T2_9HYPH</name>
<dbReference type="Pfam" id="PF00370">
    <property type="entry name" value="FGGY_N"/>
    <property type="match status" value="1"/>
</dbReference>
<dbReference type="PANTHER" id="PTHR43095">
    <property type="entry name" value="SUGAR KINASE"/>
    <property type="match status" value="1"/>
</dbReference>
<keyword evidence="3 4" id="KW-0418">Kinase</keyword>
<dbReference type="GO" id="GO:0016301">
    <property type="term" value="F:kinase activity"/>
    <property type="evidence" value="ECO:0007669"/>
    <property type="project" value="UniProtKB-KW"/>
</dbReference>
<dbReference type="Pfam" id="PF02782">
    <property type="entry name" value="FGGY_C"/>
    <property type="match status" value="1"/>
</dbReference>
<evidence type="ECO:0000313" key="7">
    <source>
        <dbReference type="EMBL" id="RYB01554.1"/>
    </source>
</evidence>
<dbReference type="InterPro" id="IPR043129">
    <property type="entry name" value="ATPase_NBD"/>
</dbReference>
<dbReference type="PIRSF" id="PIRSF000538">
    <property type="entry name" value="GlpK"/>
    <property type="match status" value="1"/>
</dbReference>
<dbReference type="InterPro" id="IPR050406">
    <property type="entry name" value="FGGY_Carb_Kinase"/>
</dbReference>
<feature type="domain" description="Carbohydrate kinase FGGY C-terminal" evidence="6">
    <location>
        <begin position="259"/>
        <end position="444"/>
    </location>
</feature>
<dbReference type="GO" id="GO:0016773">
    <property type="term" value="F:phosphotransferase activity, alcohol group as acceptor"/>
    <property type="evidence" value="ECO:0007669"/>
    <property type="project" value="InterPro"/>
</dbReference>
<feature type="domain" description="Carbohydrate kinase FGGY N-terminal" evidence="5">
    <location>
        <begin position="3"/>
        <end position="248"/>
    </location>
</feature>
<evidence type="ECO:0000256" key="1">
    <source>
        <dbReference type="ARBA" id="ARBA00009156"/>
    </source>
</evidence>
<reference evidence="7 8" key="1">
    <citation type="submission" date="2018-09" db="EMBL/GenBank/DDBJ databases">
        <authorList>
            <person name="Grouzdev D.S."/>
            <person name="Krutkina M.S."/>
        </authorList>
    </citation>
    <scope>NUCLEOTIDE SEQUENCE [LARGE SCALE GENOMIC DNA]</scope>
    <source>
        <strain evidence="7 8">RmlP001</strain>
    </source>
</reference>
<accession>A0A4Q2R7T2</accession>
<protein>
    <submittedName>
        <fullName evidence="7">Carbohydrate kinase</fullName>
    </submittedName>
</protein>
<dbReference type="OrthoDB" id="9805576at2"/>
<dbReference type="InterPro" id="IPR018483">
    <property type="entry name" value="Carb_kinase_FGGY_CS"/>
</dbReference>
<dbReference type="SUPFAM" id="SSF53067">
    <property type="entry name" value="Actin-like ATPase domain"/>
    <property type="match status" value="2"/>
</dbReference>
<dbReference type="AlphaFoldDB" id="A0A4Q2R7T2"/>
<evidence type="ECO:0000256" key="2">
    <source>
        <dbReference type="ARBA" id="ARBA00022679"/>
    </source>
</evidence>
<dbReference type="EMBL" id="QYBC01000035">
    <property type="protein sequence ID" value="RYB01554.1"/>
    <property type="molecule type" value="Genomic_DNA"/>
</dbReference>
<keyword evidence="8" id="KW-1185">Reference proteome</keyword>
<dbReference type="InterPro" id="IPR018485">
    <property type="entry name" value="FGGY_C"/>
</dbReference>
<dbReference type="InterPro" id="IPR000577">
    <property type="entry name" value="Carb_kinase_FGGY"/>
</dbReference>
<evidence type="ECO:0000256" key="4">
    <source>
        <dbReference type="RuleBase" id="RU003733"/>
    </source>
</evidence>
<gene>
    <name evidence="7" type="ORF">D3272_25525</name>
</gene>
<dbReference type="GO" id="GO:0005975">
    <property type="term" value="P:carbohydrate metabolic process"/>
    <property type="evidence" value="ECO:0007669"/>
    <property type="project" value="InterPro"/>
</dbReference>
<dbReference type="RefSeq" id="WP_129222065.1">
    <property type="nucleotide sequence ID" value="NZ_QYBC01000035.1"/>
</dbReference>
<keyword evidence="2 4" id="KW-0808">Transferase</keyword>
<organism evidence="7 8">
    <name type="scientific">Lichenibacterium ramalinae</name>
    <dbReference type="NCBI Taxonomy" id="2316527"/>
    <lineage>
        <taxon>Bacteria</taxon>
        <taxon>Pseudomonadati</taxon>
        <taxon>Pseudomonadota</taxon>
        <taxon>Alphaproteobacteria</taxon>
        <taxon>Hyphomicrobiales</taxon>
        <taxon>Lichenihabitantaceae</taxon>
        <taxon>Lichenibacterium</taxon>
    </lineage>
</organism>
<proteinExistence type="inferred from homology"/>
<evidence type="ECO:0000259" key="5">
    <source>
        <dbReference type="Pfam" id="PF00370"/>
    </source>
</evidence>
<dbReference type="PANTHER" id="PTHR43095:SF5">
    <property type="entry name" value="XYLULOSE KINASE"/>
    <property type="match status" value="1"/>
</dbReference>
<dbReference type="PROSITE" id="PS00445">
    <property type="entry name" value="FGGY_KINASES_2"/>
    <property type="match status" value="1"/>
</dbReference>
<evidence type="ECO:0000256" key="3">
    <source>
        <dbReference type="ARBA" id="ARBA00022777"/>
    </source>
</evidence>
<reference evidence="7 8" key="2">
    <citation type="submission" date="2019-02" db="EMBL/GenBank/DDBJ databases">
        <title>'Lichenibacterium ramalinii' gen. nov. sp. nov., 'Lichenibacterium minor' gen. nov. sp. nov.</title>
        <authorList>
            <person name="Pankratov T."/>
        </authorList>
    </citation>
    <scope>NUCLEOTIDE SEQUENCE [LARGE SCALE GENOMIC DNA]</scope>
    <source>
        <strain evidence="7 8">RmlP001</strain>
    </source>
</reference>
<comment type="similarity">
    <text evidence="1 4">Belongs to the FGGY kinase family.</text>
</comment>
<evidence type="ECO:0000259" key="6">
    <source>
        <dbReference type="Pfam" id="PF02782"/>
    </source>
</evidence>
<dbReference type="InterPro" id="IPR018484">
    <property type="entry name" value="FGGY_N"/>
</dbReference>
<sequence>MRYLLGVDIGSFSSKGVLLDETGAIVATAQRRHEMRVPGPGLAEHDAEADWWSGFRALSRTLLADSGVVPGRIAAIGCSGIGSCMLPVDDAGRPLRPAVLYGVDTRARQEILDLDAELGEAAIFARCGNALTTQSVGPKIRWLERHEPEVYARTARIATCSTYLNHRLTGRWVVDHYTAACFTPCYDLRGRRWDPEMTRAICPPAWLPELAWSSDVIGTVTAAAAAETGLAAGTPVVAGTVDAASEALSVGVSRPGDLMIMYGTTVFFIQIVPSVQVDPRYWAGPSLFPDTWSVMGGLATSGALTHWWRSKIFDLPDSEDVFADLATAAGQSPPGARGLIVLPFFSGERTPVNDPTARGMVFGLTLAHTRADLYRATIEGIGHAVRHNLDTFAEARRLEAVYAVGGGAQNPLWMQAVSDITGVSQRVRRHTTGAALGSAMLAGIGLGLIARTDIDRMNPVVRTIEPEGANQALYDRDHDIYLDLYARTKPHMRSLWDASPAKR</sequence>
<dbReference type="Gene3D" id="3.30.420.40">
    <property type="match status" value="2"/>
</dbReference>
<dbReference type="CDD" id="cd07804">
    <property type="entry name" value="ASKHA_NBD_FGGY_RrXK-like"/>
    <property type="match status" value="1"/>
</dbReference>
<evidence type="ECO:0000313" key="8">
    <source>
        <dbReference type="Proteomes" id="UP000289411"/>
    </source>
</evidence>
<dbReference type="Proteomes" id="UP000289411">
    <property type="component" value="Unassembled WGS sequence"/>
</dbReference>